<protein>
    <recommendedName>
        <fullName evidence="1">KANL3/Tex30 alpha/beta hydrolase-like domain-containing protein</fullName>
    </recommendedName>
</protein>
<dbReference type="AlphaFoldDB" id="A0A0E3BG11"/>
<dbReference type="InterPro" id="IPR046879">
    <property type="entry name" value="KANL3/Tex30_Abhydrolase"/>
</dbReference>
<gene>
    <name evidence="2" type="ORF">P245_11785</name>
</gene>
<accession>A0A0E3BG11</accession>
<feature type="domain" description="KANL3/Tex30 alpha/beta hydrolase-like" evidence="1">
    <location>
        <begin position="71"/>
        <end position="239"/>
    </location>
</feature>
<reference evidence="2 3" key="1">
    <citation type="submission" date="2013-09" db="EMBL/GenBank/DDBJ databases">
        <title>High correlation between genotypes and phenotypes of environmental bacteria Comamonas testosteroni strains.</title>
        <authorList>
            <person name="Liu L."/>
            <person name="Zhu W."/>
            <person name="Xia X."/>
            <person name="Xu B."/>
            <person name="Luo M."/>
            <person name="Wang G."/>
        </authorList>
    </citation>
    <scope>NUCLEOTIDE SEQUENCE [LARGE SCALE GENOMIC DNA]</scope>
    <source>
        <strain evidence="2 3">JL14</strain>
    </source>
</reference>
<dbReference type="EMBL" id="AWTN01000088">
    <property type="protein sequence ID" value="KGG92318.1"/>
    <property type="molecule type" value="Genomic_DNA"/>
</dbReference>
<dbReference type="Proteomes" id="UP000029567">
    <property type="component" value="Unassembled WGS sequence"/>
</dbReference>
<dbReference type="InterPro" id="IPR029058">
    <property type="entry name" value="AB_hydrolase_fold"/>
</dbReference>
<comment type="caution">
    <text evidence="2">The sequence shown here is derived from an EMBL/GenBank/DDBJ whole genome shotgun (WGS) entry which is preliminary data.</text>
</comment>
<dbReference type="SUPFAM" id="SSF53474">
    <property type="entry name" value="alpha/beta-Hydrolases"/>
    <property type="match status" value="1"/>
</dbReference>
<organism evidence="2 3">
    <name type="scientific">Comamonas thiooxydans</name>
    <dbReference type="NCBI Taxonomy" id="363952"/>
    <lineage>
        <taxon>Bacteria</taxon>
        <taxon>Pseudomonadati</taxon>
        <taxon>Pseudomonadota</taxon>
        <taxon>Betaproteobacteria</taxon>
        <taxon>Burkholderiales</taxon>
        <taxon>Comamonadaceae</taxon>
        <taxon>Comamonas</taxon>
    </lineage>
</organism>
<dbReference type="Pfam" id="PF20408">
    <property type="entry name" value="Abhydrolase_11"/>
    <property type="match status" value="1"/>
</dbReference>
<evidence type="ECO:0000259" key="1">
    <source>
        <dbReference type="Pfam" id="PF20408"/>
    </source>
</evidence>
<sequence>MTSKSMCSGFNSLKLALLKRKSVTPELTLTKGVPVMSVLKSLIWVFSCVLAMPVTAQMPQGEYLDGKDSKVGVVLAHGRGNSPDGNVVGPLRRAIHKDLGFHTFSLRMPDPGADSPDSPELAASFPEAYQRIQSAIEYLKMQKGVERIYLMGHSMGGRMATGFLANNPTAPIVGFIGVGLTAGGKEPVNTNLNLRKVKLPVVDVYGDNEMDARAASFRKSLVSENFTQVEVSGAKHDYRGYEKPVSDIVIEWLKKREGR</sequence>
<name>A0A0E3BG11_9BURK</name>
<evidence type="ECO:0000313" key="3">
    <source>
        <dbReference type="Proteomes" id="UP000029567"/>
    </source>
</evidence>
<proteinExistence type="predicted"/>
<evidence type="ECO:0000313" key="2">
    <source>
        <dbReference type="EMBL" id="KGG92318.1"/>
    </source>
</evidence>
<dbReference type="Gene3D" id="3.40.50.1820">
    <property type="entry name" value="alpha/beta hydrolase"/>
    <property type="match status" value="1"/>
</dbReference>